<protein>
    <recommendedName>
        <fullName evidence="4">Ribosomal lysine N-methyltransferase 4</fullName>
        <ecNumber evidence="4">2.1.1.-</ecNumber>
    </recommendedName>
</protein>
<evidence type="ECO:0000256" key="1">
    <source>
        <dbReference type="ARBA" id="ARBA00022603"/>
    </source>
</evidence>
<keyword evidence="1 4" id="KW-0489">Methyltransferase</keyword>
<dbReference type="Pfam" id="PF00856">
    <property type="entry name" value="SET"/>
    <property type="match status" value="1"/>
</dbReference>
<sequence>MATSTPAEATFLEWFKAAGGTVHPAVQLKEDCEGMGRGAIAGEDIEADTLLFSIPRNILLTTATASLQSLLPPDAWSSLGGWTPLILSMMREYLRTSTWTPYFALLPTRFDALMHWSPDELDELKGSNVLTKVGRDEADEEYEDTVKAFVKEHEDVFGNADEYTAELFHRMGSLVLSRSFHVDSKDENEDEEDSDDEDDEEEEREDVADVAMVPFADILNAKSGSDNARLFYEPATLNMMSTQRIPAGAQIFNTYADPPNSDLLRRYGHVDEFNDADLVEIGLETVVDLVGAAAGLSEEEREARAEWLLEVGVDDTYAIETDHKLPDELIMAIRTFLLDEADYAKAQKKESPPKPKVDPATAEWARKILDHRLSEYSTSIEDDEAALKQVDSAVLPLRKRMALIVRVGEKRILRAARDKLVAEFPATGAARAQKKEKKRAREGEAAGGKASSSSGKKTKVRQ</sequence>
<dbReference type="OMA" id="RVDWWLE"/>
<comment type="similarity">
    <text evidence="4">Belongs to the class V-like SAM-binding methyltransferase superfamily. Histone-lysine methyltransferase family. SETD6 subfamily.</text>
</comment>
<keyword evidence="4" id="KW-0539">Nucleus</keyword>
<dbReference type="Gene3D" id="3.90.1410.10">
    <property type="entry name" value="set domain protein methyltransferase, domain 1"/>
    <property type="match status" value="1"/>
</dbReference>
<evidence type="ECO:0000256" key="2">
    <source>
        <dbReference type="ARBA" id="ARBA00022679"/>
    </source>
</evidence>
<organism evidence="7 8">
    <name type="scientific">Rhodotorula graminis (strain WP1)</name>
    <dbReference type="NCBI Taxonomy" id="578459"/>
    <lineage>
        <taxon>Eukaryota</taxon>
        <taxon>Fungi</taxon>
        <taxon>Dikarya</taxon>
        <taxon>Basidiomycota</taxon>
        <taxon>Pucciniomycotina</taxon>
        <taxon>Microbotryomycetes</taxon>
        <taxon>Sporidiobolales</taxon>
        <taxon>Sporidiobolaceae</taxon>
        <taxon>Rhodotorula</taxon>
    </lineage>
</organism>
<dbReference type="InterPro" id="IPR001214">
    <property type="entry name" value="SET_dom"/>
</dbReference>
<proteinExistence type="inferred from homology"/>
<evidence type="ECO:0000259" key="6">
    <source>
        <dbReference type="PROSITE" id="PS50280"/>
    </source>
</evidence>
<dbReference type="InterPro" id="IPR011383">
    <property type="entry name" value="N-lys_methylase_SETD6"/>
</dbReference>
<keyword evidence="2 4" id="KW-0808">Transferase</keyword>
<dbReference type="EC" id="2.1.1.-" evidence="4"/>
<dbReference type="PANTHER" id="PTHR13271:SF34">
    <property type="entry name" value="N-LYSINE METHYLTRANSFERASE SETD6"/>
    <property type="match status" value="1"/>
</dbReference>
<dbReference type="InterPro" id="IPR050600">
    <property type="entry name" value="SETD3_SETD6_MTase"/>
</dbReference>
<dbReference type="EMBL" id="KQ474081">
    <property type="protein sequence ID" value="KPV73938.1"/>
    <property type="molecule type" value="Genomic_DNA"/>
</dbReference>
<keyword evidence="8" id="KW-1185">Reference proteome</keyword>
<dbReference type="OrthoDB" id="341421at2759"/>
<dbReference type="PANTHER" id="PTHR13271">
    <property type="entry name" value="UNCHARACTERIZED PUTATIVE METHYLTRANSFERASE"/>
    <property type="match status" value="1"/>
</dbReference>
<evidence type="ECO:0000313" key="8">
    <source>
        <dbReference type="Proteomes" id="UP000053890"/>
    </source>
</evidence>
<dbReference type="STRING" id="578459.A0A0P9EX19"/>
<comment type="subcellular location">
    <subcellularLocation>
        <location evidence="4">Nucleus</location>
    </subcellularLocation>
</comment>
<dbReference type="InterPro" id="IPR046341">
    <property type="entry name" value="SET_dom_sf"/>
</dbReference>
<name>A0A0P9EX19_RHOGW</name>
<dbReference type="SUPFAM" id="SSF82199">
    <property type="entry name" value="SET domain"/>
    <property type="match status" value="1"/>
</dbReference>
<evidence type="ECO:0000256" key="4">
    <source>
        <dbReference type="PIRNR" id="PIRNR011771"/>
    </source>
</evidence>
<feature type="region of interest" description="Disordered" evidence="5">
    <location>
        <begin position="424"/>
        <end position="462"/>
    </location>
</feature>
<dbReference type="Proteomes" id="UP000053890">
    <property type="component" value="Unassembled WGS sequence"/>
</dbReference>
<dbReference type="InterPro" id="IPR036464">
    <property type="entry name" value="Rubisco_LSMT_subst-bd_sf"/>
</dbReference>
<reference evidence="7 8" key="1">
    <citation type="journal article" date="2015" name="Front. Microbiol.">
        <title>Genome sequence of the plant growth promoting endophytic yeast Rhodotorula graminis WP1.</title>
        <authorList>
            <person name="Firrincieli A."/>
            <person name="Otillar R."/>
            <person name="Salamov A."/>
            <person name="Schmutz J."/>
            <person name="Khan Z."/>
            <person name="Redman R.S."/>
            <person name="Fleck N.D."/>
            <person name="Lindquist E."/>
            <person name="Grigoriev I.V."/>
            <person name="Doty S.L."/>
        </authorList>
    </citation>
    <scope>NUCLEOTIDE SEQUENCE [LARGE SCALE GENOMIC DNA]</scope>
    <source>
        <strain evidence="7 8">WP1</strain>
    </source>
</reference>
<keyword evidence="3 4" id="KW-0949">S-adenosyl-L-methionine</keyword>
<dbReference type="SUPFAM" id="SSF81822">
    <property type="entry name" value="RuBisCo LSMT C-terminal, substrate-binding domain"/>
    <property type="match status" value="1"/>
</dbReference>
<dbReference type="GeneID" id="28977807"/>
<dbReference type="RefSeq" id="XP_018269987.1">
    <property type="nucleotide sequence ID" value="XM_018417359.1"/>
</dbReference>
<dbReference type="GO" id="GO:0032259">
    <property type="term" value="P:methylation"/>
    <property type="evidence" value="ECO:0007669"/>
    <property type="project" value="UniProtKB-KW"/>
</dbReference>
<evidence type="ECO:0000313" key="7">
    <source>
        <dbReference type="EMBL" id="KPV73938.1"/>
    </source>
</evidence>
<dbReference type="PIRSF" id="PIRSF011771">
    <property type="entry name" value="RMS1_SET"/>
    <property type="match status" value="1"/>
</dbReference>
<dbReference type="InterPro" id="IPR015353">
    <property type="entry name" value="Rubisco_LSMT_subst-bd"/>
</dbReference>
<comment type="function">
    <text evidence="4">S-adenosyl-L-methionine-dependent protein-lysine N-methyltransferase that monomethylates 60S ribosomal protein L42.</text>
</comment>
<dbReference type="Pfam" id="PF09273">
    <property type="entry name" value="Rubis-subs-bind"/>
    <property type="match status" value="1"/>
</dbReference>
<dbReference type="PROSITE" id="PS50280">
    <property type="entry name" value="SET"/>
    <property type="match status" value="1"/>
</dbReference>
<accession>A0A0P9EX19</accession>
<feature type="compositionally biased region" description="Acidic residues" evidence="5">
    <location>
        <begin position="186"/>
        <end position="208"/>
    </location>
</feature>
<dbReference type="Gene3D" id="3.90.1420.10">
    <property type="entry name" value="Rubisco LSMT, substrate-binding domain"/>
    <property type="match status" value="1"/>
</dbReference>
<dbReference type="GO" id="GO:0016279">
    <property type="term" value="F:protein-lysine N-methyltransferase activity"/>
    <property type="evidence" value="ECO:0007669"/>
    <property type="project" value="UniProtKB-UniRule"/>
</dbReference>
<feature type="region of interest" description="Disordered" evidence="5">
    <location>
        <begin position="181"/>
        <end position="208"/>
    </location>
</feature>
<evidence type="ECO:0000256" key="3">
    <source>
        <dbReference type="ARBA" id="ARBA00022691"/>
    </source>
</evidence>
<evidence type="ECO:0000256" key="5">
    <source>
        <dbReference type="SAM" id="MobiDB-lite"/>
    </source>
</evidence>
<dbReference type="GO" id="GO:0005634">
    <property type="term" value="C:nucleus"/>
    <property type="evidence" value="ECO:0007669"/>
    <property type="project" value="UniProtKB-SubCell"/>
</dbReference>
<feature type="domain" description="SET" evidence="6">
    <location>
        <begin position="24"/>
        <end position="256"/>
    </location>
</feature>
<dbReference type="AlphaFoldDB" id="A0A0P9EX19"/>
<dbReference type="FunFam" id="3.90.1410.10:FF:000007">
    <property type="entry name" value="Ribosomal lysine N-methyltransferase 4"/>
    <property type="match status" value="1"/>
</dbReference>
<gene>
    <name evidence="7" type="ORF">RHOBADRAFT_54523</name>
</gene>